<protein>
    <submittedName>
        <fullName evidence="1">Uncharacterized protein</fullName>
    </submittedName>
</protein>
<accession>G2H218</accession>
<dbReference type="EMBL" id="AGCA01000499">
    <property type="protein sequence ID" value="EGY27959.1"/>
    <property type="molecule type" value="Genomic_DNA"/>
</dbReference>
<keyword evidence="2" id="KW-1185">Reference proteome</keyword>
<proteinExistence type="predicted"/>
<name>G2H218_9ENTR</name>
<feature type="non-terminal residue" evidence="1">
    <location>
        <position position="28"/>
    </location>
</feature>
<dbReference type="AlphaFoldDB" id="G2H218"/>
<gene>
    <name evidence="1" type="ORF">Rin_00021150</name>
</gene>
<evidence type="ECO:0000313" key="2">
    <source>
        <dbReference type="Proteomes" id="UP000004116"/>
    </source>
</evidence>
<sequence>MEKIKTYLTIFSILLLPVSVSASQEDPP</sequence>
<reference evidence="1 2" key="1">
    <citation type="journal article" date="2012" name="Genome Res.">
        <title>Genomic basis of endosymbiont-conferred protection against an insect parasitoid.</title>
        <authorList>
            <person name="Hansen A.K."/>
            <person name="Vorburger C."/>
            <person name="Moran N.A."/>
        </authorList>
    </citation>
    <scope>NUCLEOTIDE SEQUENCE [LARGE SCALE GENOMIC DNA]</scope>
    <source>
        <strain evidence="2">R5.15</strain>
    </source>
</reference>
<organism evidence="1 2">
    <name type="scientific">Candidatus Regiella insecticola 5.15</name>
    <dbReference type="NCBI Taxonomy" id="1005043"/>
    <lineage>
        <taxon>Bacteria</taxon>
        <taxon>Pseudomonadati</taxon>
        <taxon>Pseudomonadota</taxon>
        <taxon>Gammaproteobacteria</taxon>
        <taxon>Enterobacterales</taxon>
        <taxon>Enterobacteriaceae</taxon>
        <taxon>aphid secondary symbionts</taxon>
        <taxon>Candidatus Regiella</taxon>
    </lineage>
</organism>
<comment type="caution">
    <text evidence="1">The sequence shown here is derived from an EMBL/GenBank/DDBJ whole genome shotgun (WGS) entry which is preliminary data.</text>
</comment>
<evidence type="ECO:0000313" key="1">
    <source>
        <dbReference type="EMBL" id="EGY27959.1"/>
    </source>
</evidence>
<dbReference type="Proteomes" id="UP000004116">
    <property type="component" value="Unassembled WGS sequence"/>
</dbReference>